<accession>A0A081DE25</accession>
<dbReference type="EMBL" id="BBLG01000007">
    <property type="protein sequence ID" value="GAK77171.1"/>
    <property type="molecule type" value="Genomic_DNA"/>
</dbReference>
<sequence length="337" mass="36822">MKIKILLLILIVISFSCTEDDGTATTITCTDNTYYALRSSNMGNPNGVIDVIQNTTSNITTSSFTVNGGIGISNSLRNHPSAWDKINKRFVWFDQEEGVDGFVYDETSNTLNNFSLPATAQTNLGRFTAPVFFQGVLYVLDFDANPAAPRFDIHIMNPSNGSIGPSLGQVLFNPGILVTDGSFTFATSTTNDVDTIYFRVGNDIIYFNPISGIITDYRSINGIGGFTTGLEYNADKDVFYAVTDNQGSIDLLEIKINGANNYSVTVLEDNLNINMDSVSIEWKDCGKRLHIVTNFPGSPSSGGQDISEIIEFNLDASPSFVTQSFNGFIFGFVHKQV</sequence>
<evidence type="ECO:0000313" key="2">
    <source>
        <dbReference type="EMBL" id="GAK77171.1"/>
    </source>
</evidence>
<keyword evidence="1" id="KW-0732">Signal</keyword>
<evidence type="ECO:0000256" key="1">
    <source>
        <dbReference type="SAM" id="SignalP"/>
    </source>
</evidence>
<feature type="chain" id="PRO_5001756628" evidence="1">
    <location>
        <begin position="20"/>
        <end position="337"/>
    </location>
</feature>
<dbReference type="Proteomes" id="UP000028980">
    <property type="component" value="Unassembled WGS sequence"/>
</dbReference>
<name>A0A081DE25_NONUL</name>
<protein>
    <submittedName>
        <fullName evidence="2">Uncharacterized protein</fullName>
    </submittedName>
</protein>
<evidence type="ECO:0000313" key="3">
    <source>
        <dbReference type="Proteomes" id="UP000028980"/>
    </source>
</evidence>
<dbReference type="PROSITE" id="PS51257">
    <property type="entry name" value="PROKAR_LIPOPROTEIN"/>
    <property type="match status" value="1"/>
</dbReference>
<gene>
    <name evidence="2" type="ORF">JCM19296_2776</name>
</gene>
<comment type="caution">
    <text evidence="2">The sequence shown here is derived from an EMBL/GenBank/DDBJ whole genome shotgun (WGS) entry which is preliminary data.</text>
</comment>
<organism evidence="2 3">
    <name type="scientific">Nonlabens ulvanivorans</name>
    <name type="common">Persicivirga ulvanivorans</name>
    <dbReference type="NCBI Taxonomy" id="906888"/>
    <lineage>
        <taxon>Bacteria</taxon>
        <taxon>Pseudomonadati</taxon>
        <taxon>Bacteroidota</taxon>
        <taxon>Flavobacteriia</taxon>
        <taxon>Flavobacteriales</taxon>
        <taxon>Flavobacteriaceae</taxon>
        <taxon>Nonlabens</taxon>
    </lineage>
</organism>
<feature type="signal peptide" evidence="1">
    <location>
        <begin position="1"/>
        <end position="19"/>
    </location>
</feature>
<dbReference type="AlphaFoldDB" id="A0A081DE25"/>
<reference evidence="2 3" key="1">
    <citation type="journal article" date="2014" name="Genome Announc.">
        <title>Draft Genome Sequences of Marine Flavobacterium Nonlabens Strains NR17, NR24, NR27, NR32, NR33, and Ara13.</title>
        <authorList>
            <person name="Nakanishi M."/>
            <person name="Meirelles P."/>
            <person name="Suzuki R."/>
            <person name="Takatani N."/>
            <person name="Mino S."/>
            <person name="Suda W."/>
            <person name="Oshima K."/>
            <person name="Hattori M."/>
            <person name="Ohkuma M."/>
            <person name="Hosokawa M."/>
            <person name="Miyashita K."/>
            <person name="Thompson F.L."/>
            <person name="Niwa A."/>
            <person name="Sawabe T."/>
            <person name="Sawabe T."/>
        </authorList>
    </citation>
    <scope>NUCLEOTIDE SEQUENCE [LARGE SCALE GENOMIC DNA]</scope>
    <source>
        <strain evidence="3">JCM19296</strain>
    </source>
</reference>
<proteinExistence type="predicted"/>